<feature type="transmembrane region" description="Helical" evidence="5">
    <location>
        <begin position="125"/>
        <end position="143"/>
    </location>
</feature>
<feature type="transmembrane region" description="Helical" evidence="5">
    <location>
        <begin position="433"/>
        <end position="456"/>
    </location>
</feature>
<dbReference type="PROSITE" id="PS50850">
    <property type="entry name" value="MFS"/>
    <property type="match status" value="1"/>
</dbReference>
<evidence type="ECO:0000313" key="7">
    <source>
        <dbReference type="EMBL" id="KAK9416060.1"/>
    </source>
</evidence>
<dbReference type="PANTHER" id="PTHR23502">
    <property type="entry name" value="MAJOR FACILITATOR SUPERFAMILY"/>
    <property type="match status" value="1"/>
</dbReference>
<feature type="transmembrane region" description="Helical" evidence="5">
    <location>
        <begin position="401"/>
        <end position="426"/>
    </location>
</feature>
<keyword evidence="3 5" id="KW-1133">Transmembrane helix</keyword>
<evidence type="ECO:0000256" key="4">
    <source>
        <dbReference type="ARBA" id="ARBA00023136"/>
    </source>
</evidence>
<evidence type="ECO:0000256" key="5">
    <source>
        <dbReference type="SAM" id="Phobius"/>
    </source>
</evidence>
<organism evidence="7 8">
    <name type="scientific">Seiridium unicorne</name>
    <dbReference type="NCBI Taxonomy" id="138068"/>
    <lineage>
        <taxon>Eukaryota</taxon>
        <taxon>Fungi</taxon>
        <taxon>Dikarya</taxon>
        <taxon>Ascomycota</taxon>
        <taxon>Pezizomycotina</taxon>
        <taxon>Sordariomycetes</taxon>
        <taxon>Xylariomycetidae</taxon>
        <taxon>Amphisphaeriales</taxon>
        <taxon>Sporocadaceae</taxon>
        <taxon>Seiridium</taxon>
    </lineage>
</organism>
<keyword evidence="4 5" id="KW-0472">Membrane</keyword>
<evidence type="ECO:0000313" key="8">
    <source>
        <dbReference type="Proteomes" id="UP001408356"/>
    </source>
</evidence>
<proteinExistence type="predicted"/>
<gene>
    <name evidence="7" type="ORF">SUNI508_09833</name>
</gene>
<dbReference type="Gene3D" id="1.20.1250.20">
    <property type="entry name" value="MFS general substrate transporter like domains"/>
    <property type="match status" value="1"/>
</dbReference>
<evidence type="ECO:0000256" key="3">
    <source>
        <dbReference type="ARBA" id="ARBA00022989"/>
    </source>
</evidence>
<protein>
    <submittedName>
        <fullName evidence="7">Major facilitator superfamily domain-containing protein</fullName>
    </submittedName>
</protein>
<dbReference type="CDD" id="cd17323">
    <property type="entry name" value="MFS_Tpo1_MDR_like"/>
    <property type="match status" value="1"/>
</dbReference>
<keyword evidence="8" id="KW-1185">Reference proteome</keyword>
<feature type="transmembrane region" description="Helical" evidence="5">
    <location>
        <begin position="52"/>
        <end position="74"/>
    </location>
</feature>
<comment type="subcellular location">
    <subcellularLocation>
        <location evidence="1">Membrane</location>
        <topology evidence="1">Multi-pass membrane protein</topology>
    </subcellularLocation>
</comment>
<feature type="domain" description="Major facilitator superfamily (MFS) profile" evidence="6">
    <location>
        <begin position="50"/>
        <end position="494"/>
    </location>
</feature>
<feature type="transmembrane region" description="Helical" evidence="5">
    <location>
        <begin position="94"/>
        <end position="113"/>
    </location>
</feature>
<reference evidence="7 8" key="1">
    <citation type="journal article" date="2024" name="J. Plant Pathol.">
        <title>Sequence and assembly of the genome of Seiridium unicorne, isolate CBS 538.82, causal agent of cypress canker disease.</title>
        <authorList>
            <person name="Scali E."/>
            <person name="Rocca G.D."/>
            <person name="Danti R."/>
            <person name="Garbelotto M."/>
            <person name="Barberini S."/>
            <person name="Baroncelli R."/>
            <person name="Emiliani G."/>
        </authorList>
    </citation>
    <scope>NUCLEOTIDE SEQUENCE [LARGE SCALE GENOMIC DNA]</scope>
    <source>
        <strain evidence="7 8">BM-138-508</strain>
    </source>
</reference>
<sequence length="518" mass="56033">MAQELVAIPTTQASAEVIGGIQGIGDIREVQPISFGKDDPGNPYNWSQLRKVVIVLTGILTVINSTLGSALPSNAIAFMAPNFGISTTGGNPQLVIPISIYLVGYVLGPLLFGPLSEVYGRRLPILLTFAGYTAFTLGTALAPNWASLVIFRLLAGVCASAPLTIVGGMFADIYDNPIARGRAIALFMGAITTAPCVAPVISGSLSEFASWRWTFWCALIVAGATWIPLAFLPETYGPVILKYRARKIRKNKSNTNTSHDHIHAPIELEAKGWQHMVRVVLARPLRMVVTELIVMAVCLYLAIAYAIFYMFFQAYPIVFKGIYGMSASASGLMFLPIGAGTFIALAMFFLYDGFLERSRKVGNAWTRREESRRLPLACVGGPLLVISLLWMGWTAREDTHWIVPCLAGVPFGVGNLLIFMALLNYLADAYGGLFAASAMAASSCTRSIFGAVLPLATTSMYDTLGVGWASTLLAFVSLAMSAIPFIFIYYGDDIRSRSAFCQMLKDKEVSDQEMSEGA</sequence>
<dbReference type="SUPFAM" id="SSF103473">
    <property type="entry name" value="MFS general substrate transporter"/>
    <property type="match status" value="1"/>
</dbReference>
<evidence type="ECO:0000259" key="6">
    <source>
        <dbReference type="PROSITE" id="PS50850"/>
    </source>
</evidence>
<dbReference type="InterPro" id="IPR020846">
    <property type="entry name" value="MFS_dom"/>
</dbReference>
<accession>A0ABR2UN47</accession>
<feature type="transmembrane region" description="Helical" evidence="5">
    <location>
        <begin position="149"/>
        <end position="171"/>
    </location>
</feature>
<feature type="transmembrane region" description="Helical" evidence="5">
    <location>
        <begin position="332"/>
        <end position="354"/>
    </location>
</feature>
<dbReference type="PANTHER" id="PTHR23502:SF74">
    <property type="entry name" value="MAJOR FACILITATOR SUPERFAMILY (MFS) PROFILE DOMAIN-CONTAINING PROTEIN"/>
    <property type="match status" value="1"/>
</dbReference>
<dbReference type="EMBL" id="JARVKF010000409">
    <property type="protein sequence ID" value="KAK9416060.1"/>
    <property type="molecule type" value="Genomic_DNA"/>
</dbReference>
<dbReference type="Proteomes" id="UP001408356">
    <property type="component" value="Unassembled WGS sequence"/>
</dbReference>
<dbReference type="InterPro" id="IPR011701">
    <property type="entry name" value="MFS"/>
</dbReference>
<dbReference type="Pfam" id="PF07690">
    <property type="entry name" value="MFS_1"/>
    <property type="match status" value="1"/>
</dbReference>
<feature type="transmembrane region" description="Helical" evidence="5">
    <location>
        <begin position="183"/>
        <end position="201"/>
    </location>
</feature>
<feature type="transmembrane region" description="Helical" evidence="5">
    <location>
        <begin position="468"/>
        <end position="490"/>
    </location>
</feature>
<evidence type="ECO:0000256" key="1">
    <source>
        <dbReference type="ARBA" id="ARBA00004141"/>
    </source>
</evidence>
<name>A0ABR2UN47_9PEZI</name>
<feature type="transmembrane region" description="Helical" evidence="5">
    <location>
        <begin position="213"/>
        <end position="232"/>
    </location>
</feature>
<comment type="caution">
    <text evidence="7">The sequence shown here is derived from an EMBL/GenBank/DDBJ whole genome shotgun (WGS) entry which is preliminary data.</text>
</comment>
<evidence type="ECO:0000256" key="2">
    <source>
        <dbReference type="ARBA" id="ARBA00022692"/>
    </source>
</evidence>
<dbReference type="InterPro" id="IPR036259">
    <property type="entry name" value="MFS_trans_sf"/>
</dbReference>
<feature type="transmembrane region" description="Helical" evidence="5">
    <location>
        <begin position="292"/>
        <end position="312"/>
    </location>
</feature>
<keyword evidence="2 5" id="KW-0812">Transmembrane</keyword>
<feature type="transmembrane region" description="Helical" evidence="5">
    <location>
        <begin position="374"/>
        <end position="395"/>
    </location>
</feature>